<evidence type="ECO:0000313" key="1">
    <source>
        <dbReference type="EMBL" id="MBE9076573.1"/>
    </source>
</evidence>
<accession>A0A8J7AFJ2</accession>
<dbReference type="EMBL" id="JADEXG010000007">
    <property type="protein sequence ID" value="MBE9076573.1"/>
    <property type="molecule type" value="Genomic_DNA"/>
</dbReference>
<keyword evidence="2" id="KW-1185">Reference proteome</keyword>
<gene>
    <name evidence="1" type="ORF">IQ241_04560</name>
</gene>
<comment type="caution">
    <text evidence="1">The sequence shown here is derived from an EMBL/GenBank/DDBJ whole genome shotgun (WGS) entry which is preliminary data.</text>
</comment>
<dbReference type="RefSeq" id="WP_193905238.1">
    <property type="nucleotide sequence ID" value="NZ_JADEXG010000007.1"/>
</dbReference>
<evidence type="ECO:0000313" key="2">
    <source>
        <dbReference type="Proteomes" id="UP000636505"/>
    </source>
</evidence>
<proteinExistence type="predicted"/>
<dbReference type="Proteomes" id="UP000636505">
    <property type="component" value="Unassembled WGS sequence"/>
</dbReference>
<reference evidence="1" key="1">
    <citation type="submission" date="2020-10" db="EMBL/GenBank/DDBJ databases">
        <authorList>
            <person name="Castelo-Branco R."/>
            <person name="Eusebio N."/>
            <person name="Adriana R."/>
            <person name="Vieira A."/>
            <person name="Brugerolle De Fraissinette N."/>
            <person name="Rezende De Castro R."/>
            <person name="Schneider M.P."/>
            <person name="Vasconcelos V."/>
            <person name="Leao P.N."/>
        </authorList>
    </citation>
    <scope>NUCLEOTIDE SEQUENCE</scope>
    <source>
        <strain evidence="1">LEGE 07310</strain>
    </source>
</reference>
<dbReference type="AlphaFoldDB" id="A0A8J7AFJ2"/>
<sequence length="59" mass="6189">MRFAIADREALKWDYQAANQGLGEATNPLAAMVSSTSPAAAGVLRGLVRQQGFSPVQAV</sequence>
<name>A0A8J7AFJ2_9CYAN</name>
<protein>
    <submittedName>
        <fullName evidence="1">Uncharacterized protein</fullName>
    </submittedName>
</protein>
<organism evidence="1 2">
    <name type="scientific">Vasconcelosia minhoensis LEGE 07310</name>
    <dbReference type="NCBI Taxonomy" id="915328"/>
    <lineage>
        <taxon>Bacteria</taxon>
        <taxon>Bacillati</taxon>
        <taxon>Cyanobacteriota</taxon>
        <taxon>Cyanophyceae</taxon>
        <taxon>Nodosilineales</taxon>
        <taxon>Cymatolegaceae</taxon>
        <taxon>Vasconcelosia</taxon>
        <taxon>Vasconcelosia minhoensis</taxon>
    </lineage>
</organism>